<feature type="compositionally biased region" description="Basic and acidic residues" evidence="5">
    <location>
        <begin position="515"/>
        <end position="526"/>
    </location>
</feature>
<evidence type="ECO:0000256" key="3">
    <source>
        <dbReference type="ARBA" id="ARBA00022833"/>
    </source>
</evidence>
<evidence type="ECO:0000256" key="1">
    <source>
        <dbReference type="ARBA" id="ARBA00022723"/>
    </source>
</evidence>
<feature type="compositionally biased region" description="Polar residues" evidence="5">
    <location>
        <begin position="480"/>
        <end position="496"/>
    </location>
</feature>
<name>A0A485LCU7_9STRA</name>
<reference evidence="8 9" key="1">
    <citation type="submission" date="2019-03" db="EMBL/GenBank/DDBJ databases">
        <authorList>
            <person name="Gaulin E."/>
            <person name="Dumas B."/>
        </authorList>
    </citation>
    <scope>NUCLEOTIDE SEQUENCE [LARGE SCALE GENOMIC DNA]</scope>
    <source>
        <strain evidence="8">CBS 568.67</strain>
    </source>
</reference>
<dbReference type="SUPFAM" id="SSF54928">
    <property type="entry name" value="RNA-binding domain, RBD"/>
    <property type="match status" value="1"/>
</dbReference>
<keyword evidence="3" id="KW-0862">Zinc</keyword>
<dbReference type="OrthoDB" id="76445at2759"/>
<dbReference type="PROSITE" id="PS50102">
    <property type="entry name" value="RRM"/>
    <property type="match status" value="1"/>
</dbReference>
<dbReference type="SMART" id="SM00547">
    <property type="entry name" value="ZnF_RBZ"/>
    <property type="match status" value="2"/>
</dbReference>
<evidence type="ECO:0000313" key="7">
    <source>
        <dbReference type="EMBL" id="KAF0689066.1"/>
    </source>
</evidence>
<feature type="compositionally biased region" description="Pro residues" evidence="5">
    <location>
        <begin position="310"/>
        <end position="332"/>
    </location>
</feature>
<dbReference type="InterPro" id="IPR035979">
    <property type="entry name" value="RBD_domain_sf"/>
</dbReference>
<feature type="region of interest" description="Disordered" evidence="5">
    <location>
        <begin position="1"/>
        <end position="21"/>
    </location>
</feature>
<feature type="compositionally biased region" description="Polar residues" evidence="5">
    <location>
        <begin position="410"/>
        <end position="431"/>
    </location>
</feature>
<feature type="region of interest" description="Disordered" evidence="5">
    <location>
        <begin position="295"/>
        <end position="560"/>
    </location>
</feature>
<dbReference type="Proteomes" id="UP000332933">
    <property type="component" value="Unassembled WGS sequence"/>
</dbReference>
<dbReference type="InterPro" id="IPR012677">
    <property type="entry name" value="Nucleotide-bd_a/b_plait_sf"/>
</dbReference>
<organism evidence="8 9">
    <name type="scientific">Aphanomyces stellatus</name>
    <dbReference type="NCBI Taxonomy" id="120398"/>
    <lineage>
        <taxon>Eukaryota</taxon>
        <taxon>Sar</taxon>
        <taxon>Stramenopiles</taxon>
        <taxon>Oomycota</taxon>
        <taxon>Saprolegniomycetes</taxon>
        <taxon>Saprolegniales</taxon>
        <taxon>Verrucalvaceae</taxon>
        <taxon>Aphanomyces</taxon>
    </lineage>
</organism>
<dbReference type="GO" id="GO:0008270">
    <property type="term" value="F:zinc ion binding"/>
    <property type="evidence" value="ECO:0007669"/>
    <property type="project" value="UniProtKB-KW"/>
</dbReference>
<gene>
    <name evidence="8" type="primary">Aste57867_19447</name>
    <name evidence="7" type="ORF">As57867_019383</name>
    <name evidence="8" type="ORF">ASTE57867_19447</name>
</gene>
<keyword evidence="4" id="KW-0694">RNA-binding</keyword>
<evidence type="ECO:0000313" key="8">
    <source>
        <dbReference type="EMBL" id="VFT96160.1"/>
    </source>
</evidence>
<dbReference type="AlphaFoldDB" id="A0A485LCU7"/>
<dbReference type="Gene3D" id="3.30.70.330">
    <property type="match status" value="1"/>
</dbReference>
<dbReference type="GO" id="GO:0003723">
    <property type="term" value="F:RNA binding"/>
    <property type="evidence" value="ECO:0007669"/>
    <property type="project" value="UniProtKB-UniRule"/>
</dbReference>
<accession>A0A485LCU7</accession>
<reference evidence="7" key="2">
    <citation type="submission" date="2019-06" db="EMBL/GenBank/DDBJ databases">
        <title>Genomics analysis of Aphanomyces spp. identifies a new class of oomycete effector associated with host adaptation.</title>
        <authorList>
            <person name="Gaulin E."/>
        </authorList>
    </citation>
    <scope>NUCLEOTIDE SEQUENCE</scope>
    <source>
        <strain evidence="7">CBS 578.67</strain>
    </source>
</reference>
<keyword evidence="1" id="KW-0479">Metal-binding</keyword>
<protein>
    <submittedName>
        <fullName evidence="8">Aste57867_19447 protein</fullName>
    </submittedName>
</protein>
<evidence type="ECO:0000256" key="2">
    <source>
        <dbReference type="ARBA" id="ARBA00022771"/>
    </source>
</evidence>
<keyword evidence="2" id="KW-0863">Zinc-finger</keyword>
<evidence type="ECO:0000256" key="5">
    <source>
        <dbReference type="SAM" id="MobiDB-lite"/>
    </source>
</evidence>
<dbReference type="EMBL" id="CAADRA010006542">
    <property type="protein sequence ID" value="VFT96160.1"/>
    <property type="molecule type" value="Genomic_DNA"/>
</dbReference>
<evidence type="ECO:0000259" key="6">
    <source>
        <dbReference type="PROSITE" id="PS50102"/>
    </source>
</evidence>
<dbReference type="PROSITE" id="PS01358">
    <property type="entry name" value="ZF_RANBP2_1"/>
    <property type="match status" value="1"/>
</dbReference>
<dbReference type="SMART" id="SM00360">
    <property type="entry name" value="RRM"/>
    <property type="match status" value="1"/>
</dbReference>
<feature type="domain" description="RRM" evidence="6">
    <location>
        <begin position="621"/>
        <end position="711"/>
    </location>
</feature>
<sequence length="792" mass="86459">MAPPGDGMAAPRSDAGGTPGGIILQDDNFSAWNRAFSLAASAKGWMKYYTDPTFEDPRIALQTMAKLPTVIEFESLRRPSVPPTNLSTNELAEWKEREEAHRMALRQKKFIELADTVASELQGEARAFLLSTLSPSLQKETCEMESPFSMYMSIVARFESSSVGPLILLGQLMDSKYSPGNNLDQHMDRTENLVTMLRASVVPSDWSRLSATEYDEHIWDAFRSLFLLQSLTALSPHVLLSQPANERIPIALLKKRVYDLMAPTPVVQKANEFAIELPPVAAPIPKEEPQLKLELPSPENVQPSPTRSLSPPPSVAPPEPEPMPRPSLPPPTEVVETPDGPPAPQPATADEMTKPVLPPAALVSVKPKAKEPKKPKVSRASSTPVLLDFSWSIPKKSKCTTPPMERSNDGENTSPLPASVTSDLEPSTKATGITIDLPPEKPQNLGSCSSVSSVEGTSKKIAESDMPPDKPSQLGRRLSASDTTSVNSSCTGNNTPLAAPLVRRASTSSMPPPSLREEPPSHRPPTDDVVEPPASKRRRREEKSSRWAPKPPQQPSAAVGVSATGVAVMASKYGSSTPKPLQNEVMPSKYGTATGTWSEPKRNELHLDVENVVVDETDVARTVYISQINHTVTEATLEKLCAPYDIDMDAETKFPRIEVFMCQRTRRPRGDAIVCFKTADAVHSAISSLHGMQVKNITFKARPMDVSTRRLLEVQVYQDKPFWTCAGCRSQVSSWRGRCDSCSKPRVFPPNRVDLTPSDWLCKVCLCANASTADACLGCSLPTWAAPRETTV</sequence>
<keyword evidence="9" id="KW-1185">Reference proteome</keyword>
<dbReference type="InterPro" id="IPR001876">
    <property type="entry name" value="Znf_RanBP2"/>
</dbReference>
<proteinExistence type="predicted"/>
<dbReference type="EMBL" id="VJMH01006521">
    <property type="protein sequence ID" value="KAF0689066.1"/>
    <property type="molecule type" value="Genomic_DNA"/>
</dbReference>
<evidence type="ECO:0000256" key="4">
    <source>
        <dbReference type="PROSITE-ProRule" id="PRU00176"/>
    </source>
</evidence>
<evidence type="ECO:0000313" key="9">
    <source>
        <dbReference type="Proteomes" id="UP000332933"/>
    </source>
</evidence>
<dbReference type="InterPro" id="IPR000504">
    <property type="entry name" value="RRM_dom"/>
</dbReference>